<evidence type="ECO:0000313" key="2">
    <source>
        <dbReference type="EMBL" id="MBC8756762.1"/>
    </source>
</evidence>
<dbReference type="Proteomes" id="UP000619238">
    <property type="component" value="Unassembled WGS sequence"/>
</dbReference>
<dbReference type="PROSITE" id="PS51257">
    <property type="entry name" value="PROKAR_LIPOPROTEIN"/>
    <property type="match status" value="1"/>
</dbReference>
<dbReference type="RefSeq" id="WP_187563803.1">
    <property type="nucleotide sequence ID" value="NZ_JACGWS010000013.1"/>
</dbReference>
<dbReference type="EMBL" id="JACGWS010000013">
    <property type="protein sequence ID" value="MBC8756762.1"/>
    <property type="molecule type" value="Genomic_DNA"/>
</dbReference>
<keyword evidence="1" id="KW-0732">Signal</keyword>
<comment type="caution">
    <text evidence="2">The sequence shown here is derived from an EMBL/GenBank/DDBJ whole genome shotgun (WGS) entry which is preliminary data.</text>
</comment>
<reference evidence="2 3" key="1">
    <citation type="submission" date="2020-07" db="EMBL/GenBank/DDBJ databases">
        <title>Description of Kordia aestuariivivens sp. nov., isolated from a tidal flat.</title>
        <authorList>
            <person name="Park S."/>
            <person name="Yoon J.-H."/>
        </authorList>
    </citation>
    <scope>NUCLEOTIDE SEQUENCE [LARGE SCALE GENOMIC DNA]</scope>
    <source>
        <strain evidence="2 3">YSTF-M3</strain>
    </source>
</reference>
<evidence type="ECO:0000313" key="3">
    <source>
        <dbReference type="Proteomes" id="UP000619238"/>
    </source>
</evidence>
<gene>
    <name evidence="2" type="ORF">H2O64_18960</name>
</gene>
<sequence length="233" mass="26538">MKKIITLLAAIALLVSCANYGEKKIFNGTEVYYKDGVTEAQADKLGESLVTSGFADGAGKSVQFLKDGENYIFKMVIKDDFLNDKSMESVFNIFPKELSDYMDLPVDLHLCDDSFTTLRVHKLADAIQTIMAKATEVRYTKNVTLAEAEKLKDFLIEFGFSDDQNRKTVALDKENDAYIFKMVLDKSRIEDKNTVSLLYMFKDKLSKNVFNNQTVKIHMCDELMNTMKIVEHK</sequence>
<keyword evidence="3" id="KW-1185">Reference proteome</keyword>
<feature type="chain" id="PRO_5045598293" description="Lipoprotein" evidence="1">
    <location>
        <begin position="21"/>
        <end position="233"/>
    </location>
</feature>
<feature type="signal peptide" evidence="1">
    <location>
        <begin position="1"/>
        <end position="20"/>
    </location>
</feature>
<protein>
    <recommendedName>
        <fullName evidence="4">Lipoprotein</fullName>
    </recommendedName>
</protein>
<organism evidence="2 3">
    <name type="scientific">Kordia aestuariivivens</name>
    <dbReference type="NCBI Taxonomy" id="2759037"/>
    <lineage>
        <taxon>Bacteria</taxon>
        <taxon>Pseudomonadati</taxon>
        <taxon>Bacteroidota</taxon>
        <taxon>Flavobacteriia</taxon>
        <taxon>Flavobacteriales</taxon>
        <taxon>Flavobacteriaceae</taxon>
        <taxon>Kordia</taxon>
    </lineage>
</organism>
<name>A0ABR7QDW7_9FLAO</name>
<accession>A0ABR7QDW7</accession>
<evidence type="ECO:0000256" key="1">
    <source>
        <dbReference type="SAM" id="SignalP"/>
    </source>
</evidence>
<proteinExistence type="predicted"/>
<evidence type="ECO:0008006" key="4">
    <source>
        <dbReference type="Google" id="ProtNLM"/>
    </source>
</evidence>